<dbReference type="InterPro" id="IPR000467">
    <property type="entry name" value="G_patch_dom"/>
</dbReference>
<evidence type="ECO:0000256" key="4">
    <source>
        <dbReference type="PROSITE-ProRule" id="PRU00176"/>
    </source>
</evidence>
<feature type="region of interest" description="Disordered" evidence="5">
    <location>
        <begin position="390"/>
        <end position="447"/>
    </location>
</feature>
<dbReference type="InterPro" id="IPR012677">
    <property type="entry name" value="Nucleotide-bd_a/b_plait_sf"/>
</dbReference>
<feature type="region of interest" description="Disordered" evidence="5">
    <location>
        <begin position="349"/>
        <end position="369"/>
    </location>
</feature>
<feature type="domain" description="G-patch" evidence="7">
    <location>
        <begin position="446"/>
        <end position="493"/>
    </location>
</feature>
<dbReference type="AlphaFoldDB" id="A0AAN7VX68"/>
<sequence length="529" mass="57857">MDHRFTEDMYSDGAHQSSDNRGRDDREFSIKGRAGRVDGPRYDDRPPPAKRPYRGPSRYEEEDYYAEQPVVDLSYRGENDVSLDGRPMRLLLVRNLKESLSEDLFAKGLEKLYQDPTTVPTNGPVIGAPPGSLHRVLIIRDRLTDKSMTFGFAEYHSVAAATAALAKAGEMADKCTIASRVVEITFPHLSVFPRADFGGQERSERFTVTMSSTGMQHKYHDERYYATEMVVNAESLRSSPAKDGSAALDGKEKSKKRKAPGATTAAAPAFLQHWQNKAAELRTEEQKAAYEKENQRADKASRLPASGVNAIATPAVSDQQTFAVDTSKLKCCYLCAAQFQTSEGLQRHLKESSKHAQNLGNEDAEGKAHERLKKAGVSLDSTIKLLTPSTASSTAAEDQAYRDRAAERRRVETVTGVKDTSSLPSFSLKGNKTASPAPPDAASTPAYGKGLGLLQKAGWKEGQGLGRNDGEGITAPIEQSLYASGVGLGHESSKKGDAVEEAQRMTKGERGGFLEKTREVARQRYERMG</sequence>
<evidence type="ECO:0000256" key="3">
    <source>
        <dbReference type="ARBA" id="ARBA00023242"/>
    </source>
</evidence>
<protein>
    <recommendedName>
        <fullName evidence="10">G-patch domain-containing protein</fullName>
    </recommendedName>
</protein>
<accession>A0AAN7VX68</accession>
<dbReference type="SMART" id="SM00443">
    <property type="entry name" value="G_patch"/>
    <property type="match status" value="1"/>
</dbReference>
<feature type="region of interest" description="Disordered" evidence="5">
    <location>
        <begin position="1"/>
        <end position="61"/>
    </location>
</feature>
<comment type="caution">
    <text evidence="8">The sequence shown here is derived from an EMBL/GenBank/DDBJ whole genome shotgun (WGS) entry which is preliminary data.</text>
</comment>
<dbReference type="InterPro" id="IPR035979">
    <property type="entry name" value="RBD_domain_sf"/>
</dbReference>
<evidence type="ECO:0000256" key="2">
    <source>
        <dbReference type="ARBA" id="ARBA00022884"/>
    </source>
</evidence>
<feature type="compositionally biased region" description="Basic and acidic residues" evidence="5">
    <location>
        <begin position="18"/>
        <end position="47"/>
    </location>
</feature>
<dbReference type="PANTHER" id="PTHR13948">
    <property type="entry name" value="RNA-BINDING PROTEIN"/>
    <property type="match status" value="1"/>
</dbReference>
<dbReference type="InterPro" id="IPR000504">
    <property type="entry name" value="RRM_dom"/>
</dbReference>
<dbReference type="GO" id="GO:0000398">
    <property type="term" value="P:mRNA splicing, via spliceosome"/>
    <property type="evidence" value="ECO:0007669"/>
    <property type="project" value="TreeGrafter"/>
</dbReference>
<dbReference type="Gene3D" id="3.30.70.330">
    <property type="match status" value="1"/>
</dbReference>
<gene>
    <name evidence="8" type="ORF">LTR97_011064</name>
</gene>
<name>A0AAN7VX68_9PEZI</name>
<proteinExistence type="predicted"/>
<dbReference type="PROSITE" id="PS50102">
    <property type="entry name" value="RRM"/>
    <property type="match status" value="1"/>
</dbReference>
<feature type="region of interest" description="Disordered" evidence="5">
    <location>
        <begin position="484"/>
        <end position="517"/>
    </location>
</feature>
<reference evidence="8" key="1">
    <citation type="submission" date="2023-08" db="EMBL/GenBank/DDBJ databases">
        <title>Black Yeasts Isolated from many extreme environments.</title>
        <authorList>
            <person name="Coleine C."/>
            <person name="Stajich J.E."/>
            <person name="Selbmann L."/>
        </authorList>
    </citation>
    <scope>NUCLEOTIDE SEQUENCE</scope>
    <source>
        <strain evidence="8">CCFEE 5810</strain>
    </source>
</reference>
<keyword evidence="2 4" id="KW-0694">RNA-binding</keyword>
<organism evidence="8 9">
    <name type="scientific">Elasticomyces elasticus</name>
    <dbReference type="NCBI Taxonomy" id="574655"/>
    <lineage>
        <taxon>Eukaryota</taxon>
        <taxon>Fungi</taxon>
        <taxon>Dikarya</taxon>
        <taxon>Ascomycota</taxon>
        <taxon>Pezizomycotina</taxon>
        <taxon>Dothideomycetes</taxon>
        <taxon>Dothideomycetidae</taxon>
        <taxon>Mycosphaerellales</taxon>
        <taxon>Teratosphaeriaceae</taxon>
        <taxon>Elasticomyces</taxon>
    </lineage>
</organism>
<keyword evidence="3" id="KW-0539">Nucleus</keyword>
<feature type="compositionally biased region" description="Polar residues" evidence="5">
    <location>
        <begin position="418"/>
        <end position="432"/>
    </location>
</feature>
<dbReference type="Proteomes" id="UP001310594">
    <property type="component" value="Unassembled WGS sequence"/>
</dbReference>
<evidence type="ECO:0000313" key="8">
    <source>
        <dbReference type="EMBL" id="KAK5691893.1"/>
    </source>
</evidence>
<dbReference type="PANTHER" id="PTHR13948:SF3">
    <property type="entry name" value="FI21118P1"/>
    <property type="match status" value="1"/>
</dbReference>
<dbReference type="PROSITE" id="PS50174">
    <property type="entry name" value="G_PATCH"/>
    <property type="match status" value="1"/>
</dbReference>
<feature type="region of interest" description="Disordered" evidence="5">
    <location>
        <begin position="236"/>
        <end position="266"/>
    </location>
</feature>
<evidence type="ECO:0000256" key="5">
    <source>
        <dbReference type="SAM" id="MobiDB-lite"/>
    </source>
</evidence>
<evidence type="ECO:0000313" key="9">
    <source>
        <dbReference type="Proteomes" id="UP001310594"/>
    </source>
</evidence>
<dbReference type="Pfam" id="PF01585">
    <property type="entry name" value="G-patch"/>
    <property type="match status" value="1"/>
</dbReference>
<feature type="compositionally biased region" description="Basic and acidic residues" evidence="5">
    <location>
        <begin position="399"/>
        <end position="412"/>
    </location>
</feature>
<feature type="domain" description="RRM" evidence="6">
    <location>
        <begin position="89"/>
        <end position="189"/>
    </location>
</feature>
<evidence type="ECO:0008006" key="10">
    <source>
        <dbReference type="Google" id="ProtNLM"/>
    </source>
</evidence>
<dbReference type="EMBL" id="JAVRQU010000020">
    <property type="protein sequence ID" value="KAK5691893.1"/>
    <property type="molecule type" value="Genomic_DNA"/>
</dbReference>
<comment type="subcellular location">
    <subcellularLocation>
        <location evidence="1">Nucleus</location>
    </subcellularLocation>
</comment>
<feature type="compositionally biased region" description="Basic and acidic residues" evidence="5">
    <location>
        <begin position="491"/>
        <end position="517"/>
    </location>
</feature>
<evidence type="ECO:0000256" key="1">
    <source>
        <dbReference type="ARBA" id="ARBA00004123"/>
    </source>
</evidence>
<evidence type="ECO:0000259" key="6">
    <source>
        <dbReference type="PROSITE" id="PS50102"/>
    </source>
</evidence>
<evidence type="ECO:0000259" key="7">
    <source>
        <dbReference type="PROSITE" id="PS50174"/>
    </source>
</evidence>
<dbReference type="GO" id="GO:0005634">
    <property type="term" value="C:nucleus"/>
    <property type="evidence" value="ECO:0007669"/>
    <property type="project" value="UniProtKB-SubCell"/>
</dbReference>
<dbReference type="SUPFAM" id="SSF54928">
    <property type="entry name" value="RNA-binding domain, RBD"/>
    <property type="match status" value="1"/>
</dbReference>
<dbReference type="GO" id="GO:0003723">
    <property type="term" value="F:RNA binding"/>
    <property type="evidence" value="ECO:0007669"/>
    <property type="project" value="UniProtKB-UniRule"/>
</dbReference>